<name>A0A3E1P411_9BACT</name>
<keyword evidence="3" id="KW-1185">Reference proteome</keyword>
<dbReference type="Pfam" id="PF18863">
    <property type="entry name" value="AbiJ_NTD4"/>
    <property type="match status" value="1"/>
</dbReference>
<accession>A0A3E1P411</accession>
<reference evidence="2 3" key="1">
    <citation type="submission" date="2018-08" db="EMBL/GenBank/DDBJ databases">
        <title>Chitinophaga sp. K20C18050901, a novel bacterium isolated from forest soil.</title>
        <authorList>
            <person name="Wang C."/>
        </authorList>
    </citation>
    <scope>NUCLEOTIDE SEQUENCE [LARGE SCALE GENOMIC DNA]</scope>
    <source>
        <strain evidence="2 3">K20C18050901</strain>
    </source>
</reference>
<feature type="domain" description="HEPN AbiJ-N-terminal" evidence="1">
    <location>
        <begin position="4"/>
        <end position="170"/>
    </location>
</feature>
<comment type="caution">
    <text evidence="2">The sequence shown here is derived from an EMBL/GenBank/DDBJ whole genome shotgun (WGS) entry which is preliminary data.</text>
</comment>
<dbReference type="AlphaFoldDB" id="A0A3E1P411"/>
<dbReference type="OrthoDB" id="8113776at2"/>
<evidence type="ECO:0000313" key="2">
    <source>
        <dbReference type="EMBL" id="RFM34943.1"/>
    </source>
</evidence>
<evidence type="ECO:0000313" key="3">
    <source>
        <dbReference type="Proteomes" id="UP000261174"/>
    </source>
</evidence>
<organism evidence="2 3">
    <name type="scientific">Chitinophaga silvisoli</name>
    <dbReference type="NCBI Taxonomy" id="2291814"/>
    <lineage>
        <taxon>Bacteria</taxon>
        <taxon>Pseudomonadati</taxon>
        <taxon>Bacteroidota</taxon>
        <taxon>Chitinophagia</taxon>
        <taxon>Chitinophagales</taxon>
        <taxon>Chitinophagaceae</taxon>
        <taxon>Chitinophaga</taxon>
    </lineage>
</organism>
<evidence type="ECO:0000259" key="1">
    <source>
        <dbReference type="Pfam" id="PF18863"/>
    </source>
</evidence>
<protein>
    <recommendedName>
        <fullName evidence="1">HEPN AbiJ-N-terminal domain-containing protein</fullName>
    </recommendedName>
</protein>
<dbReference type="NCBIfam" id="NF046078">
    <property type="entry name" value="STM4504_CBY0614"/>
    <property type="match status" value="1"/>
</dbReference>
<sequence length="181" mass="21224">MIFDLFSKRQKRLRGEVPEIFTYDHIPDNLRVQIVHIIDDVIGAERFASNLDPDDIYSTIHGILCREYGVFRLWGKYEKEKEQLFNYILKAKLVEEVLDAVDLTFKYFLSVLKPSYLNYKHNTTSKLDPDAAIQELNVRFKENGIGYSFEGGEILRIDSTFMHKEVTQPTLSLLWNNCLLR</sequence>
<dbReference type="EMBL" id="QTJV01000003">
    <property type="protein sequence ID" value="RFM34943.1"/>
    <property type="molecule type" value="Genomic_DNA"/>
</dbReference>
<dbReference type="InterPro" id="IPR049503">
    <property type="entry name" value="AbiJ_NTD4"/>
</dbReference>
<dbReference type="RefSeq" id="WP_116853597.1">
    <property type="nucleotide sequence ID" value="NZ_QTJV01000003.1"/>
</dbReference>
<gene>
    <name evidence="2" type="ORF">DXN04_12020</name>
</gene>
<proteinExistence type="predicted"/>
<dbReference type="Proteomes" id="UP000261174">
    <property type="component" value="Unassembled WGS sequence"/>
</dbReference>